<keyword evidence="2" id="KW-1134">Transmembrane beta strand</keyword>
<evidence type="ECO:0000256" key="2">
    <source>
        <dbReference type="ARBA" id="ARBA00022452"/>
    </source>
</evidence>
<feature type="domain" description="POTRA" evidence="8">
    <location>
        <begin position="199"/>
        <end position="273"/>
    </location>
</feature>
<dbReference type="InterPro" id="IPR023707">
    <property type="entry name" value="OM_assembly_BamA"/>
</dbReference>
<name>A0A2T0XTN0_9BACT</name>
<dbReference type="PANTHER" id="PTHR12815">
    <property type="entry name" value="SORTING AND ASSEMBLY MACHINERY SAMM50 PROTEIN FAMILY MEMBER"/>
    <property type="match status" value="1"/>
</dbReference>
<comment type="caution">
    <text evidence="9">The sequence shown here is derived from an EMBL/GenBank/DDBJ whole genome shotgun (WGS) entry which is preliminary data.</text>
</comment>
<dbReference type="NCBIfam" id="TIGR03303">
    <property type="entry name" value="OM_YaeT"/>
    <property type="match status" value="1"/>
</dbReference>
<dbReference type="EMBL" id="QPIZ01000021">
    <property type="protein sequence ID" value="RCW30625.1"/>
    <property type="molecule type" value="Genomic_DNA"/>
</dbReference>
<dbReference type="GO" id="GO:0009279">
    <property type="term" value="C:cell outer membrane"/>
    <property type="evidence" value="ECO:0007669"/>
    <property type="project" value="UniProtKB-UniRule"/>
</dbReference>
<sequence length="599" mass="68255">MALCLSLSGYAQENAEIRKIKIKGNEAFDDGELLEKISFNEASWIGKLIFKQEPSFYSSEAWEMNKAQLKAFYQSEGYLHVQIEEPELEMHPRKYKVDILIRIREGKPVRVGEVSFSTVKGGVQDSLLVNEKWQKEKSQLATREGARFRDEDVNSDQDAVSSWFSSLGYAYVDVQHDISLFQDTLTADVDWDVDKGPFCRFGELTIEGLERTPERAIRKQMTIAPGDVYSSRQLSQSQKQIYELGLFRIASLQAGLTNRQRDSIPLKLTIEEAPRWAARFGVGYGREDKFRTFVDVGLLNFPGPVMRTNFYAKHSSLEPYRFEAKVTKPAILGPRSSLEFKPMIRRRNERGFDSFIWGGDLSLHQNFSDYLTGSISLYFERVDIDITSEFERSLRDLHQSTYSKNGVSLGLLYYTANPRFDPTDGWSLGINTRANSSFFDSAYPFFKYLFEVKRYQPVRSGFVLAMRLKAGSIRPWGSGVVTPFEERFFAGGSQSVRGWPRQMLGPLDEEDVPIGGNSVLEGSIEPRIKIFGPLSMVVFMDFGNVWRDENTFKPDEVRFAAGSGIRVSTPIGPVGIDFARPVFDDDNKWQFHLNIGHAF</sequence>
<dbReference type="Pfam" id="PF07244">
    <property type="entry name" value="POTRA"/>
    <property type="match status" value="2"/>
</dbReference>
<evidence type="ECO:0000256" key="3">
    <source>
        <dbReference type="ARBA" id="ARBA00022692"/>
    </source>
</evidence>
<dbReference type="Pfam" id="PF01103">
    <property type="entry name" value="Omp85"/>
    <property type="match status" value="1"/>
</dbReference>
<reference evidence="9 10" key="1">
    <citation type="submission" date="2018-07" db="EMBL/GenBank/DDBJ databases">
        <title>Freshwater and sediment microbial communities from various areas in North America, analyzing microbe dynamics in response to fracking.</title>
        <authorList>
            <person name="Lamendella R."/>
        </authorList>
    </citation>
    <scope>NUCLEOTIDE SEQUENCE [LARGE SCALE GENOMIC DNA]</scope>
    <source>
        <strain evidence="9 10">160A</strain>
    </source>
</reference>
<organism evidence="9 10">
    <name type="scientific">Marinilabilia salmonicolor</name>
    <dbReference type="NCBI Taxonomy" id="989"/>
    <lineage>
        <taxon>Bacteria</taxon>
        <taxon>Pseudomonadati</taxon>
        <taxon>Bacteroidota</taxon>
        <taxon>Bacteroidia</taxon>
        <taxon>Marinilabiliales</taxon>
        <taxon>Marinilabiliaceae</taxon>
        <taxon>Marinilabilia</taxon>
    </lineage>
</organism>
<evidence type="ECO:0000313" key="9">
    <source>
        <dbReference type="EMBL" id="RCW30625.1"/>
    </source>
</evidence>
<evidence type="ECO:0000256" key="7">
    <source>
        <dbReference type="NCBIfam" id="TIGR03303"/>
    </source>
</evidence>
<evidence type="ECO:0000256" key="1">
    <source>
        <dbReference type="ARBA" id="ARBA00004370"/>
    </source>
</evidence>
<dbReference type="Gene3D" id="3.10.20.310">
    <property type="entry name" value="membrane protein fhac"/>
    <property type="match status" value="3"/>
</dbReference>
<dbReference type="GO" id="GO:0071709">
    <property type="term" value="P:membrane assembly"/>
    <property type="evidence" value="ECO:0007669"/>
    <property type="project" value="InterPro"/>
</dbReference>
<dbReference type="STRING" id="1168289.GCA_000259075_01368"/>
<keyword evidence="10" id="KW-1185">Reference proteome</keyword>
<accession>A0A2T0XTN0</accession>
<evidence type="ECO:0000313" key="10">
    <source>
        <dbReference type="Proteomes" id="UP000252733"/>
    </source>
</evidence>
<keyword evidence="5" id="KW-0472">Membrane</keyword>
<keyword evidence="3" id="KW-0812">Transmembrane</keyword>
<dbReference type="InterPro" id="IPR010827">
    <property type="entry name" value="BamA/TamA_POTRA"/>
</dbReference>
<dbReference type="Gene3D" id="2.40.160.50">
    <property type="entry name" value="membrane protein fhac: a member of the omp85/tpsb transporter family"/>
    <property type="match status" value="1"/>
</dbReference>
<dbReference type="InterPro" id="IPR000184">
    <property type="entry name" value="Bac_surfAg_D15"/>
</dbReference>
<evidence type="ECO:0000256" key="6">
    <source>
        <dbReference type="ARBA" id="ARBA00023237"/>
    </source>
</evidence>
<keyword evidence="4" id="KW-0677">Repeat</keyword>
<evidence type="ECO:0000256" key="5">
    <source>
        <dbReference type="ARBA" id="ARBA00023136"/>
    </source>
</evidence>
<dbReference type="Proteomes" id="UP000252733">
    <property type="component" value="Unassembled WGS sequence"/>
</dbReference>
<keyword evidence="6" id="KW-0998">Cell outer membrane</keyword>
<proteinExistence type="predicted"/>
<evidence type="ECO:0000259" key="8">
    <source>
        <dbReference type="PROSITE" id="PS51779"/>
    </source>
</evidence>
<gene>
    <name evidence="9" type="ORF">DFO77_12162</name>
</gene>
<dbReference type="InterPro" id="IPR039910">
    <property type="entry name" value="D15-like"/>
</dbReference>
<dbReference type="InterPro" id="IPR034746">
    <property type="entry name" value="POTRA"/>
</dbReference>
<dbReference type="AlphaFoldDB" id="A0A2T0XTN0"/>
<comment type="subcellular location">
    <subcellularLocation>
        <location evidence="1">Membrane</location>
    </subcellularLocation>
</comment>
<dbReference type="PROSITE" id="PS51779">
    <property type="entry name" value="POTRA"/>
    <property type="match status" value="1"/>
</dbReference>
<dbReference type="PANTHER" id="PTHR12815:SF18">
    <property type="entry name" value="SORTING AND ASSEMBLY MACHINERY COMPONENT 50 HOMOLOG"/>
    <property type="match status" value="1"/>
</dbReference>
<evidence type="ECO:0000256" key="4">
    <source>
        <dbReference type="ARBA" id="ARBA00022737"/>
    </source>
</evidence>
<protein>
    <recommendedName>
        <fullName evidence="7">Outer membrane protein assembly factor BamA</fullName>
    </recommendedName>
</protein>